<evidence type="ECO:0000256" key="9">
    <source>
        <dbReference type="PIRNR" id="PIRNR003128"/>
    </source>
</evidence>
<dbReference type="Pfam" id="PF02463">
    <property type="entry name" value="SMC_N"/>
    <property type="match status" value="1"/>
</dbReference>
<dbReference type="InterPro" id="IPR027417">
    <property type="entry name" value="P-loop_NTPase"/>
</dbReference>
<evidence type="ECO:0000256" key="6">
    <source>
        <dbReference type="ARBA" id="ARBA00022840"/>
    </source>
</evidence>
<dbReference type="RefSeq" id="WP_301140518.1">
    <property type="nucleotide sequence ID" value="NZ_JAUHQA010000001.1"/>
</dbReference>
<gene>
    <name evidence="11" type="primary">recN</name>
    <name evidence="11" type="ORF">QQX02_00430</name>
</gene>
<keyword evidence="4" id="KW-0547">Nucleotide-binding</keyword>
<dbReference type="PANTHER" id="PTHR11059:SF0">
    <property type="entry name" value="DNA REPAIR PROTEIN RECN"/>
    <property type="match status" value="1"/>
</dbReference>
<name>A0ABT8GDP0_9MICO</name>
<keyword evidence="5 9" id="KW-0227">DNA damage</keyword>
<proteinExistence type="inferred from homology"/>
<comment type="similarity">
    <text evidence="2 9">Belongs to the RecN family.</text>
</comment>
<protein>
    <recommendedName>
        <fullName evidence="3 9">DNA repair protein RecN</fullName>
    </recommendedName>
    <alternativeName>
        <fullName evidence="8 9">Recombination protein N</fullName>
    </alternativeName>
</protein>
<dbReference type="PANTHER" id="PTHR11059">
    <property type="entry name" value="DNA REPAIR PROTEIN RECN"/>
    <property type="match status" value="1"/>
</dbReference>
<dbReference type="EMBL" id="JAUHQA010000001">
    <property type="protein sequence ID" value="MDN4479389.1"/>
    <property type="molecule type" value="Genomic_DNA"/>
</dbReference>
<evidence type="ECO:0000256" key="8">
    <source>
        <dbReference type="ARBA" id="ARBA00033408"/>
    </source>
</evidence>
<keyword evidence="6" id="KW-0067">ATP-binding</keyword>
<dbReference type="NCBIfam" id="TIGR00634">
    <property type="entry name" value="recN"/>
    <property type="match status" value="1"/>
</dbReference>
<keyword evidence="7 9" id="KW-0234">DNA repair</keyword>
<evidence type="ECO:0000256" key="2">
    <source>
        <dbReference type="ARBA" id="ARBA00009441"/>
    </source>
</evidence>
<evidence type="ECO:0000256" key="4">
    <source>
        <dbReference type="ARBA" id="ARBA00022741"/>
    </source>
</evidence>
<comment type="caution">
    <text evidence="11">The sequence shown here is derived from an EMBL/GenBank/DDBJ whole genome shotgun (WGS) entry which is preliminary data.</text>
</comment>
<evidence type="ECO:0000256" key="5">
    <source>
        <dbReference type="ARBA" id="ARBA00022763"/>
    </source>
</evidence>
<dbReference type="Gene3D" id="3.40.50.300">
    <property type="entry name" value="P-loop containing nucleotide triphosphate hydrolases"/>
    <property type="match status" value="2"/>
</dbReference>
<evidence type="ECO:0000313" key="12">
    <source>
        <dbReference type="Proteomes" id="UP001172708"/>
    </source>
</evidence>
<dbReference type="CDD" id="cd03241">
    <property type="entry name" value="ABC_RecN"/>
    <property type="match status" value="1"/>
</dbReference>
<sequence>MLHELTISDLGVIESARLEFGPGLTCVTGETGAGKTMVLTGLGLILGAKTVPATVRTGADAAVAEAIIDVPAAGPLAERLADAGVAVEEDGSAVVARTVGATTRSRAVMGGRTVPQTLLGEVAAELVTVHGQSDQVRLRSPARQRDTLDAYGGAETADARRDYAAAWDEWLTAAERLRRMQEGADAERAEVARLRDDLAAIDAVAPEAGEDAALVAEAGVLENAEAVRTGAAAAYEAIAGDEAITVVATLEAARRALADAARHDSALAALEERLADYSYGATDVGAELASYLDRLDADPGRLDEINQRRSDLATLTRRIGVPDVDGVLAYAERARPRVEEDDAWDETLVARREDEARCRAALEAAATTLHDARAAVGERLARAVRDELALLAMPDADIAIAVERTEPTAHGADVVTMTLASHPGAPHRPVADAASGGELSRIMLAIEVSLAGADHESDDTARTFIFDEVDAGVGGKAAVAVGNRLAQLARTHQVIVVTHLAQVAAFADTHVVVAKSTDGAVTRAQVGAVTGEDRVQEIARLLSGQEDSTTARAHALELLEGSAVAR</sequence>
<feature type="domain" description="RecF/RecN/SMC N-terminal" evidence="10">
    <location>
        <begin position="2"/>
        <end position="519"/>
    </location>
</feature>
<dbReference type="SUPFAM" id="SSF52540">
    <property type="entry name" value="P-loop containing nucleoside triphosphate hydrolases"/>
    <property type="match status" value="1"/>
</dbReference>
<evidence type="ECO:0000256" key="3">
    <source>
        <dbReference type="ARBA" id="ARBA00021315"/>
    </source>
</evidence>
<evidence type="ECO:0000259" key="10">
    <source>
        <dbReference type="Pfam" id="PF02463"/>
    </source>
</evidence>
<reference evidence="11" key="1">
    <citation type="submission" date="2023-06" db="EMBL/GenBank/DDBJ databases">
        <title>Egi l300058.</title>
        <authorList>
            <person name="Gao L."/>
            <person name="Fang B.-Z."/>
            <person name="Li W.-J."/>
        </authorList>
    </citation>
    <scope>NUCLEOTIDE SEQUENCE</scope>
    <source>
        <strain evidence="11">EGI L300058</strain>
    </source>
</reference>
<evidence type="ECO:0000313" key="11">
    <source>
        <dbReference type="EMBL" id="MDN4479389.1"/>
    </source>
</evidence>
<dbReference type="InterPro" id="IPR004604">
    <property type="entry name" value="DNA_recomb/repair_RecN"/>
</dbReference>
<dbReference type="InterPro" id="IPR003395">
    <property type="entry name" value="RecF/RecN/SMC_N"/>
</dbReference>
<organism evidence="11 12">
    <name type="scientific">Demequina muriae</name>
    <dbReference type="NCBI Taxonomy" id="3051664"/>
    <lineage>
        <taxon>Bacteria</taxon>
        <taxon>Bacillati</taxon>
        <taxon>Actinomycetota</taxon>
        <taxon>Actinomycetes</taxon>
        <taxon>Micrococcales</taxon>
        <taxon>Demequinaceae</taxon>
        <taxon>Demequina</taxon>
    </lineage>
</organism>
<evidence type="ECO:0000256" key="1">
    <source>
        <dbReference type="ARBA" id="ARBA00003618"/>
    </source>
</evidence>
<dbReference type="Proteomes" id="UP001172708">
    <property type="component" value="Unassembled WGS sequence"/>
</dbReference>
<dbReference type="PIRSF" id="PIRSF003128">
    <property type="entry name" value="RecN"/>
    <property type="match status" value="1"/>
</dbReference>
<comment type="function">
    <text evidence="1 9">May be involved in recombinational repair of damaged DNA.</text>
</comment>
<keyword evidence="12" id="KW-1185">Reference proteome</keyword>
<evidence type="ECO:0000256" key="7">
    <source>
        <dbReference type="ARBA" id="ARBA00023204"/>
    </source>
</evidence>
<accession>A0ABT8GDP0</accession>